<dbReference type="CDD" id="cd05819">
    <property type="entry name" value="NHL"/>
    <property type="match status" value="1"/>
</dbReference>
<dbReference type="Pfam" id="PF01436">
    <property type="entry name" value="NHL"/>
    <property type="match status" value="1"/>
</dbReference>
<dbReference type="Gene3D" id="1.25.40.10">
    <property type="entry name" value="Tetratricopeptide repeat domain"/>
    <property type="match status" value="1"/>
</dbReference>
<comment type="caution">
    <text evidence="8">The sequence shown here is derived from an EMBL/GenBank/DDBJ whole genome shotgun (WGS) entry which is preliminary data.</text>
</comment>
<name>A0A2M9ZK63_9LEPT</name>
<evidence type="ECO:0000313" key="10">
    <source>
        <dbReference type="Proteomes" id="UP000231990"/>
    </source>
</evidence>
<evidence type="ECO:0000256" key="4">
    <source>
        <dbReference type="PROSITE-ProRule" id="PRU00339"/>
    </source>
</evidence>
<evidence type="ECO:0000256" key="5">
    <source>
        <dbReference type="PROSITE-ProRule" id="PRU00504"/>
    </source>
</evidence>
<dbReference type="PROSITE" id="PS50005">
    <property type="entry name" value="TPR"/>
    <property type="match status" value="1"/>
</dbReference>
<dbReference type="Proteomes" id="UP000231990">
    <property type="component" value="Unassembled WGS sequence"/>
</dbReference>
<reference evidence="9 10" key="1">
    <citation type="submission" date="2017-07" db="EMBL/GenBank/DDBJ databases">
        <title>Leptospira spp. isolated from tropical soils.</title>
        <authorList>
            <person name="Thibeaux R."/>
            <person name="Iraola G."/>
            <person name="Ferres I."/>
            <person name="Bierque E."/>
            <person name="Girault D."/>
            <person name="Soupe-Gilbert M.-E."/>
            <person name="Picardeau M."/>
            <person name="Goarant C."/>
        </authorList>
    </citation>
    <scope>NUCLEOTIDE SEQUENCE [LARGE SCALE GENOMIC DNA]</scope>
    <source>
        <strain evidence="8 10">FH1-B-B1</strain>
        <strain evidence="7 9">FH1-B-C1</strain>
    </source>
</reference>
<dbReference type="PROSITE" id="PS51125">
    <property type="entry name" value="NHL"/>
    <property type="match status" value="2"/>
</dbReference>
<keyword evidence="4" id="KW-0802">TPR repeat</keyword>
<sequence>MGRSTLTKLTFFLSLSILLGSSVASSPLPFFSLKEKEAKTFFKRGLAYYNKGEFSAARESFLKALSIKADFPQAKYFLSETYYLNGDWQESLSELELLESSGKLNLVQKNRLDALRFRLGGGPRNETLEYYKSLLGDDLRRFRFRNPTDVAFDEEGYLYVASFDTANVVKFDANGNPKENIKGGFGRTMDGPVAISVRGKSIFVADYASDMIYEFDTRGNFVKRFGKSGKGPGQLNGPSGIFISRDGPLFVSDMGNNRIQKFSQNGEFLQEIGKGTLRQPAGLKLNAKGEIYVADKGNKRIVVFDKEGNFIREITHPSIKKPRNLSIRNDKIYLADEAAGLFVYDSISKNWSKFGNWMDLKGTTRNFDQSFSVGFDYTGSMFVPDFNRHRVEEFSPKGQLSSNLDLIVERVINSDFPDISLVVQAKDRHGTSMKAIPRNSFRVYEMDNLSPLIGLADMKKFNNRVSASIVVENSKEIVDSYPLVEKAIKPFLSEIRTEDKIQLLRSGRDTELVYPFGKSMFDILKMLRTTSPENESQIGKSLQRSITDLLDSLGPRAVIAIVSGKDSKAAFTQFSPTKIIRFAVSHDIPIYFLSLSEEGESATIYKEIAEKTGGKFILMPGAGMEKNLRKWIEFKKDKRYILSFKSRLKSSMKELYVPVVVEATFRNTAGKAETGFFTP</sequence>
<evidence type="ECO:0000256" key="6">
    <source>
        <dbReference type="SAM" id="SignalP"/>
    </source>
</evidence>
<proteinExistence type="predicted"/>
<dbReference type="PANTHER" id="PTHR10680">
    <property type="entry name" value="PEPTIDYL-GLYCINE ALPHA-AMIDATING MONOOXYGENASE"/>
    <property type="match status" value="1"/>
</dbReference>
<evidence type="ECO:0000313" key="8">
    <source>
        <dbReference type="EMBL" id="PJZ72450.1"/>
    </source>
</evidence>
<dbReference type="Pfam" id="PF17170">
    <property type="entry name" value="DUF5128"/>
    <property type="match status" value="1"/>
</dbReference>
<dbReference type="EMBL" id="NPDY01000010">
    <property type="protein sequence ID" value="PJZ69315.1"/>
    <property type="molecule type" value="Genomic_DNA"/>
</dbReference>
<feature type="repeat" description="TPR" evidence="4">
    <location>
        <begin position="38"/>
        <end position="71"/>
    </location>
</feature>
<keyword evidence="3" id="KW-0325">Glycoprotein</keyword>
<evidence type="ECO:0000256" key="1">
    <source>
        <dbReference type="ARBA" id="ARBA00022729"/>
    </source>
</evidence>
<dbReference type="InterPro" id="IPR011990">
    <property type="entry name" value="TPR-like_helical_dom_sf"/>
</dbReference>
<keyword evidence="2" id="KW-0677">Repeat</keyword>
<evidence type="ECO:0000313" key="9">
    <source>
        <dbReference type="Proteomes" id="UP000231962"/>
    </source>
</evidence>
<protein>
    <submittedName>
        <fullName evidence="8">6-bladed beta-propeller</fullName>
    </submittedName>
</protein>
<evidence type="ECO:0000256" key="2">
    <source>
        <dbReference type="ARBA" id="ARBA00022737"/>
    </source>
</evidence>
<dbReference type="InterPro" id="IPR011042">
    <property type="entry name" value="6-blade_b-propeller_TolB-like"/>
</dbReference>
<dbReference type="Proteomes" id="UP000231962">
    <property type="component" value="Unassembled WGS sequence"/>
</dbReference>
<dbReference type="SUPFAM" id="SSF53300">
    <property type="entry name" value="vWA-like"/>
    <property type="match status" value="1"/>
</dbReference>
<dbReference type="Gene3D" id="2.120.10.30">
    <property type="entry name" value="TolB, C-terminal domain"/>
    <property type="match status" value="2"/>
</dbReference>
<dbReference type="GO" id="GO:0005576">
    <property type="term" value="C:extracellular region"/>
    <property type="evidence" value="ECO:0007669"/>
    <property type="project" value="TreeGrafter"/>
</dbReference>
<feature type="repeat" description="NHL" evidence="5">
    <location>
        <begin position="222"/>
        <end position="265"/>
    </location>
</feature>
<organism evidence="8 10">
    <name type="scientific">Leptospira perolatii</name>
    <dbReference type="NCBI Taxonomy" id="2023191"/>
    <lineage>
        <taxon>Bacteria</taxon>
        <taxon>Pseudomonadati</taxon>
        <taxon>Spirochaetota</taxon>
        <taxon>Spirochaetia</taxon>
        <taxon>Leptospirales</taxon>
        <taxon>Leptospiraceae</taxon>
        <taxon>Leptospira</taxon>
    </lineage>
</organism>
<dbReference type="RefSeq" id="WP_100714129.1">
    <property type="nucleotide sequence ID" value="NZ_NPDY01000010.1"/>
</dbReference>
<dbReference type="OrthoDB" id="9792285at2"/>
<dbReference type="PANTHER" id="PTHR10680:SF28">
    <property type="entry name" value="SMP-30_GLUCONOLACTONASE_LRE-LIKE REGION DOMAIN-CONTAINING PROTEIN"/>
    <property type="match status" value="1"/>
</dbReference>
<feature type="signal peptide" evidence="6">
    <location>
        <begin position="1"/>
        <end position="24"/>
    </location>
</feature>
<dbReference type="InterPro" id="IPR001258">
    <property type="entry name" value="NHL_repeat"/>
</dbReference>
<dbReference type="InterPro" id="IPR036465">
    <property type="entry name" value="vWFA_dom_sf"/>
</dbReference>
<keyword evidence="9" id="KW-1185">Reference proteome</keyword>
<dbReference type="EMBL" id="NPDZ01000009">
    <property type="protein sequence ID" value="PJZ72450.1"/>
    <property type="molecule type" value="Genomic_DNA"/>
</dbReference>
<dbReference type="Gene3D" id="3.40.50.410">
    <property type="entry name" value="von Willebrand factor, type A domain"/>
    <property type="match status" value="1"/>
</dbReference>
<feature type="chain" id="PRO_5014838695" evidence="6">
    <location>
        <begin position="25"/>
        <end position="679"/>
    </location>
</feature>
<dbReference type="SUPFAM" id="SSF101898">
    <property type="entry name" value="NHL repeat"/>
    <property type="match status" value="1"/>
</dbReference>
<evidence type="ECO:0000313" key="7">
    <source>
        <dbReference type="EMBL" id="PJZ69315.1"/>
    </source>
</evidence>
<accession>A0A2M9ZK63</accession>
<evidence type="ECO:0000256" key="3">
    <source>
        <dbReference type="ARBA" id="ARBA00023180"/>
    </source>
</evidence>
<dbReference type="AlphaFoldDB" id="A0A2M9ZK63"/>
<gene>
    <name evidence="7" type="ORF">CH360_11160</name>
    <name evidence="8" type="ORF">CH373_13595</name>
</gene>
<dbReference type="InterPro" id="IPR019734">
    <property type="entry name" value="TPR_rpt"/>
</dbReference>
<dbReference type="SUPFAM" id="SSF48452">
    <property type="entry name" value="TPR-like"/>
    <property type="match status" value="1"/>
</dbReference>
<dbReference type="SMART" id="SM00028">
    <property type="entry name" value="TPR"/>
    <property type="match status" value="1"/>
</dbReference>
<keyword evidence="1 6" id="KW-0732">Signal</keyword>
<feature type="repeat" description="NHL" evidence="5">
    <location>
        <begin position="266"/>
        <end position="307"/>
    </location>
</feature>